<dbReference type="SUPFAM" id="SSF52402">
    <property type="entry name" value="Adenine nucleotide alpha hydrolases-like"/>
    <property type="match status" value="1"/>
</dbReference>
<dbReference type="InterPro" id="IPR006016">
    <property type="entry name" value="UspA"/>
</dbReference>
<reference evidence="2" key="2">
    <citation type="submission" date="2020-09" db="EMBL/GenBank/DDBJ databases">
        <authorList>
            <person name="Sun Q."/>
            <person name="Sedlacek I."/>
        </authorList>
    </citation>
    <scope>NUCLEOTIDE SEQUENCE</scope>
    <source>
        <strain evidence="2">CCM 7905</strain>
    </source>
</reference>
<dbReference type="Pfam" id="PF00582">
    <property type="entry name" value="Usp"/>
    <property type="match status" value="1"/>
</dbReference>
<dbReference type="AlphaFoldDB" id="A0A917CPF4"/>
<dbReference type="Gene3D" id="3.40.50.12370">
    <property type="match status" value="1"/>
</dbReference>
<evidence type="ECO:0000313" key="3">
    <source>
        <dbReference type="Proteomes" id="UP000654257"/>
    </source>
</evidence>
<gene>
    <name evidence="2" type="ORF">GCM10007304_03250</name>
</gene>
<organism evidence="2 3">
    <name type="scientific">Rhodococcoides trifolii</name>
    <dbReference type="NCBI Taxonomy" id="908250"/>
    <lineage>
        <taxon>Bacteria</taxon>
        <taxon>Bacillati</taxon>
        <taxon>Actinomycetota</taxon>
        <taxon>Actinomycetes</taxon>
        <taxon>Mycobacteriales</taxon>
        <taxon>Nocardiaceae</taxon>
        <taxon>Rhodococcoides</taxon>
    </lineage>
</organism>
<dbReference type="RefSeq" id="WP_188542963.1">
    <property type="nucleotide sequence ID" value="NZ_BMCU01000001.1"/>
</dbReference>
<evidence type="ECO:0000313" key="2">
    <source>
        <dbReference type="EMBL" id="GGF92787.1"/>
    </source>
</evidence>
<dbReference type="EMBL" id="BMCU01000001">
    <property type="protein sequence ID" value="GGF92787.1"/>
    <property type="molecule type" value="Genomic_DNA"/>
</dbReference>
<proteinExistence type="predicted"/>
<keyword evidence="3" id="KW-1185">Reference proteome</keyword>
<accession>A0A917CPF4</accession>
<name>A0A917CPF4_9NOCA</name>
<sequence>MSVLVAVTDSGEGSYALAAAAEEAAMLGTDLLAMNLTLSSLDLSTLPENLSVTLIERAGRADRDPVTAVIDEIDANPDVTRLVIGIKRRSRVSKALLGSVSQRLLMTSPVSVLAVKTPA</sequence>
<feature type="domain" description="UspA" evidence="1">
    <location>
        <begin position="65"/>
        <end position="116"/>
    </location>
</feature>
<reference evidence="2" key="1">
    <citation type="journal article" date="2014" name="Int. J. Syst. Evol. Microbiol.">
        <title>Complete genome sequence of Corynebacterium casei LMG S-19264T (=DSM 44701T), isolated from a smear-ripened cheese.</title>
        <authorList>
            <consortium name="US DOE Joint Genome Institute (JGI-PGF)"/>
            <person name="Walter F."/>
            <person name="Albersmeier A."/>
            <person name="Kalinowski J."/>
            <person name="Ruckert C."/>
        </authorList>
    </citation>
    <scope>NUCLEOTIDE SEQUENCE</scope>
    <source>
        <strain evidence="2">CCM 7905</strain>
    </source>
</reference>
<comment type="caution">
    <text evidence="2">The sequence shown here is derived from an EMBL/GenBank/DDBJ whole genome shotgun (WGS) entry which is preliminary data.</text>
</comment>
<dbReference type="Proteomes" id="UP000654257">
    <property type="component" value="Unassembled WGS sequence"/>
</dbReference>
<evidence type="ECO:0000259" key="1">
    <source>
        <dbReference type="Pfam" id="PF00582"/>
    </source>
</evidence>
<protein>
    <recommendedName>
        <fullName evidence="1">UspA domain-containing protein</fullName>
    </recommendedName>
</protein>